<proteinExistence type="predicted"/>
<evidence type="ECO:0000313" key="2">
    <source>
        <dbReference type="Proteomes" id="UP001303407"/>
    </source>
</evidence>
<sequence length="136" mass="16105">MDTTANKNLKAQFLLGAGLDVLHFETKEWLETIAFWKDEVRFFDNLLKKKVSAEASKQEYAEMLKNLDKIHKDLFNDFEDDIMSHERMLSKLEQGEKGLSDGQYRDKHHHLLGRMNTFKSNFNQFKKIVFDYVKTI</sequence>
<name>A0ABY9Y4V2_9FLAO</name>
<dbReference type="EMBL" id="CP134536">
    <property type="protein sequence ID" value="WNH13096.1"/>
    <property type="molecule type" value="Genomic_DNA"/>
</dbReference>
<dbReference type="RefSeq" id="WP_415863074.1">
    <property type="nucleotide sequence ID" value="NZ_CP134536.1"/>
</dbReference>
<protein>
    <submittedName>
        <fullName evidence="1">Uncharacterized protein</fullName>
    </submittedName>
</protein>
<evidence type="ECO:0000313" key="1">
    <source>
        <dbReference type="EMBL" id="WNH13096.1"/>
    </source>
</evidence>
<accession>A0ABY9Y4V2</accession>
<gene>
    <name evidence="1" type="ORF">RHP49_02320</name>
</gene>
<dbReference type="Proteomes" id="UP001303407">
    <property type="component" value="Chromosome"/>
</dbReference>
<organism evidence="1 2">
    <name type="scientific">Thalassobellus suaedae</name>
    <dbReference type="NCBI Taxonomy" id="3074124"/>
    <lineage>
        <taxon>Bacteria</taxon>
        <taxon>Pseudomonadati</taxon>
        <taxon>Bacteroidota</taxon>
        <taxon>Flavobacteriia</taxon>
        <taxon>Flavobacteriales</taxon>
        <taxon>Flavobacteriaceae</taxon>
        <taxon>Thalassobellus</taxon>
    </lineage>
</organism>
<reference evidence="1 2" key="1">
    <citation type="submission" date="2023-09" db="EMBL/GenBank/DDBJ databases">
        <title>Thalassobella suaedae gen. nov., sp. nov., a marine bacterium of the family Flavobacteriaceae isolated from a halophyte Suaeda japonica.</title>
        <authorList>
            <person name="Lee S.Y."/>
            <person name="Hwang C.Y."/>
        </authorList>
    </citation>
    <scope>NUCLEOTIDE SEQUENCE [LARGE SCALE GENOMIC DNA]</scope>
    <source>
        <strain evidence="1 2">HL-DH10</strain>
    </source>
</reference>
<keyword evidence="2" id="KW-1185">Reference proteome</keyword>